<protein>
    <submittedName>
        <fullName evidence="2">Uncharacterized protein</fullName>
    </submittedName>
</protein>
<keyword evidence="1" id="KW-0732">Signal</keyword>
<comment type="caution">
    <text evidence="2">The sequence shown here is derived from an EMBL/GenBank/DDBJ whole genome shotgun (WGS) entry which is preliminary data.</text>
</comment>
<organism evidence="2 3">
    <name type="scientific">Rehmannia glutinosa</name>
    <name type="common">Chinese foxglove</name>
    <dbReference type="NCBI Taxonomy" id="99300"/>
    <lineage>
        <taxon>Eukaryota</taxon>
        <taxon>Viridiplantae</taxon>
        <taxon>Streptophyta</taxon>
        <taxon>Embryophyta</taxon>
        <taxon>Tracheophyta</taxon>
        <taxon>Spermatophyta</taxon>
        <taxon>Magnoliopsida</taxon>
        <taxon>eudicotyledons</taxon>
        <taxon>Gunneridae</taxon>
        <taxon>Pentapetalae</taxon>
        <taxon>asterids</taxon>
        <taxon>lamiids</taxon>
        <taxon>Lamiales</taxon>
        <taxon>Orobanchaceae</taxon>
        <taxon>Rehmannieae</taxon>
        <taxon>Rehmannia</taxon>
    </lineage>
</organism>
<dbReference type="EMBL" id="JABTTQ020000008">
    <property type="protein sequence ID" value="KAK6150478.1"/>
    <property type="molecule type" value="Genomic_DNA"/>
</dbReference>
<name>A0ABR0WSI6_REHGL</name>
<evidence type="ECO:0000313" key="2">
    <source>
        <dbReference type="EMBL" id="KAK6150478.1"/>
    </source>
</evidence>
<accession>A0ABR0WSI6</accession>
<reference evidence="2 3" key="1">
    <citation type="journal article" date="2021" name="Comput. Struct. Biotechnol. J.">
        <title>De novo genome assembly of the potent medicinal plant Rehmannia glutinosa using nanopore technology.</title>
        <authorList>
            <person name="Ma L."/>
            <person name="Dong C."/>
            <person name="Song C."/>
            <person name="Wang X."/>
            <person name="Zheng X."/>
            <person name="Niu Y."/>
            <person name="Chen S."/>
            <person name="Feng W."/>
        </authorList>
    </citation>
    <scope>NUCLEOTIDE SEQUENCE [LARGE SCALE GENOMIC DNA]</scope>
    <source>
        <strain evidence="2">DH-2019</strain>
    </source>
</reference>
<gene>
    <name evidence="2" type="ORF">DH2020_015410</name>
</gene>
<keyword evidence="3" id="KW-1185">Reference proteome</keyword>
<sequence length="102" mass="11462">MEAKTQIAYFILMFLFIFISGDSVASPPMCNLFIGCFANIKVCKFRCYFNYRGAETCVSHGPIAPPPTLLPPKLDNKCCRCWCIFQKRPNKSCPVSKPTATI</sequence>
<evidence type="ECO:0000313" key="3">
    <source>
        <dbReference type="Proteomes" id="UP001318860"/>
    </source>
</evidence>
<dbReference type="Proteomes" id="UP001318860">
    <property type="component" value="Unassembled WGS sequence"/>
</dbReference>
<feature type="chain" id="PRO_5045318491" evidence="1">
    <location>
        <begin position="26"/>
        <end position="102"/>
    </location>
</feature>
<proteinExistence type="predicted"/>
<feature type="signal peptide" evidence="1">
    <location>
        <begin position="1"/>
        <end position="25"/>
    </location>
</feature>
<evidence type="ECO:0000256" key="1">
    <source>
        <dbReference type="SAM" id="SignalP"/>
    </source>
</evidence>